<protein>
    <recommendedName>
        <fullName evidence="2">histidine kinase</fullName>
        <ecNumber evidence="2">2.7.13.3</ecNumber>
    </recommendedName>
</protein>
<keyword evidence="7" id="KW-0067">ATP-binding</keyword>
<evidence type="ECO:0000256" key="6">
    <source>
        <dbReference type="ARBA" id="ARBA00022777"/>
    </source>
</evidence>
<dbReference type="Pfam" id="PF02518">
    <property type="entry name" value="HATPase_c"/>
    <property type="match status" value="1"/>
</dbReference>
<feature type="domain" description="Signal transduction histidine kinase subgroup 3 dimerisation and phosphoacceptor" evidence="9">
    <location>
        <begin position="6"/>
        <end position="69"/>
    </location>
</feature>
<dbReference type="GO" id="GO:0000155">
    <property type="term" value="F:phosphorelay sensor kinase activity"/>
    <property type="evidence" value="ECO:0007669"/>
    <property type="project" value="InterPro"/>
</dbReference>
<keyword evidence="4" id="KW-0808">Transferase</keyword>
<gene>
    <name evidence="10" type="ORF">UFOPK1755_00112</name>
    <name evidence="11" type="ORF">UFOPK2155_00033</name>
</gene>
<evidence type="ECO:0000313" key="11">
    <source>
        <dbReference type="EMBL" id="CAB4633576.1"/>
    </source>
</evidence>
<dbReference type="PANTHER" id="PTHR24421">
    <property type="entry name" value="NITRATE/NITRITE SENSOR PROTEIN NARX-RELATED"/>
    <property type="match status" value="1"/>
</dbReference>
<name>A0A6J6EK20_9ZZZZ</name>
<proteinExistence type="predicted"/>
<evidence type="ECO:0000259" key="8">
    <source>
        <dbReference type="Pfam" id="PF02518"/>
    </source>
</evidence>
<reference evidence="10" key="1">
    <citation type="submission" date="2020-05" db="EMBL/GenBank/DDBJ databases">
        <authorList>
            <person name="Chiriac C."/>
            <person name="Salcher M."/>
            <person name="Ghai R."/>
            <person name="Kavagutti S V."/>
        </authorList>
    </citation>
    <scope>NUCLEOTIDE SEQUENCE</scope>
</reference>
<dbReference type="SUPFAM" id="SSF55874">
    <property type="entry name" value="ATPase domain of HSP90 chaperone/DNA topoisomerase II/histidine kinase"/>
    <property type="match status" value="1"/>
</dbReference>
<comment type="catalytic activity">
    <reaction evidence="1">
        <text>ATP + protein L-histidine = ADP + protein N-phospho-L-histidine.</text>
        <dbReference type="EC" id="2.7.13.3"/>
    </reaction>
</comment>
<evidence type="ECO:0000313" key="10">
    <source>
        <dbReference type="EMBL" id="CAB4575739.1"/>
    </source>
</evidence>
<dbReference type="AlphaFoldDB" id="A0A6J6EK20"/>
<keyword evidence="5" id="KW-0547">Nucleotide-binding</keyword>
<accession>A0A6J6EK20</accession>
<dbReference type="EMBL" id="CAEZTX010000002">
    <property type="protein sequence ID" value="CAB4575739.1"/>
    <property type="molecule type" value="Genomic_DNA"/>
</dbReference>
<dbReference type="EC" id="2.7.13.3" evidence="2"/>
<feature type="domain" description="Histidine kinase/HSP90-like ATPase" evidence="8">
    <location>
        <begin position="101"/>
        <end position="185"/>
    </location>
</feature>
<keyword evidence="3" id="KW-0597">Phosphoprotein</keyword>
<dbReference type="GO" id="GO:0046983">
    <property type="term" value="F:protein dimerization activity"/>
    <property type="evidence" value="ECO:0007669"/>
    <property type="project" value="InterPro"/>
</dbReference>
<dbReference type="InterPro" id="IPR050482">
    <property type="entry name" value="Sensor_HK_TwoCompSys"/>
</dbReference>
<dbReference type="InterPro" id="IPR003594">
    <property type="entry name" value="HATPase_dom"/>
</dbReference>
<evidence type="ECO:0000256" key="5">
    <source>
        <dbReference type="ARBA" id="ARBA00022741"/>
    </source>
</evidence>
<dbReference type="Gene3D" id="1.20.5.1930">
    <property type="match status" value="1"/>
</dbReference>
<dbReference type="PANTHER" id="PTHR24421:SF10">
    <property type="entry name" value="NITRATE_NITRITE SENSOR PROTEIN NARQ"/>
    <property type="match status" value="1"/>
</dbReference>
<dbReference type="Pfam" id="PF07730">
    <property type="entry name" value="HisKA_3"/>
    <property type="match status" value="1"/>
</dbReference>
<evidence type="ECO:0000256" key="3">
    <source>
        <dbReference type="ARBA" id="ARBA00022553"/>
    </source>
</evidence>
<dbReference type="InterPro" id="IPR036890">
    <property type="entry name" value="HATPase_C_sf"/>
</dbReference>
<dbReference type="CDD" id="cd16917">
    <property type="entry name" value="HATPase_UhpB-NarQ-NarX-like"/>
    <property type="match status" value="1"/>
</dbReference>
<dbReference type="InterPro" id="IPR011712">
    <property type="entry name" value="Sig_transdc_His_kin_sub3_dim/P"/>
</dbReference>
<evidence type="ECO:0000256" key="1">
    <source>
        <dbReference type="ARBA" id="ARBA00000085"/>
    </source>
</evidence>
<keyword evidence="6" id="KW-0418">Kinase</keyword>
<dbReference type="EMBL" id="CAEZVX010000001">
    <property type="protein sequence ID" value="CAB4633576.1"/>
    <property type="molecule type" value="Genomic_DNA"/>
</dbReference>
<sequence length="185" mass="20259">MAQSPRTEIAQELHDGIAQDLVALGFQLDLVLAAPLTPALIRNDVRTIRFRVSELIEKVRDEIYDLRSQAKFHNQLLEVVTSISPAIEISGELQALSDDEEQLLIRVIPELLRNAHLHSGASQIQLTLNSGEDGVMVKISDNGHGGAKPTTGRYGILGCIERIESHGASIEFDSREDGTTITITL</sequence>
<dbReference type="GO" id="GO:0016020">
    <property type="term" value="C:membrane"/>
    <property type="evidence" value="ECO:0007669"/>
    <property type="project" value="InterPro"/>
</dbReference>
<evidence type="ECO:0000259" key="9">
    <source>
        <dbReference type="Pfam" id="PF07730"/>
    </source>
</evidence>
<dbReference type="GO" id="GO:0005524">
    <property type="term" value="F:ATP binding"/>
    <property type="evidence" value="ECO:0007669"/>
    <property type="project" value="UniProtKB-KW"/>
</dbReference>
<dbReference type="Gene3D" id="3.30.565.10">
    <property type="entry name" value="Histidine kinase-like ATPase, C-terminal domain"/>
    <property type="match status" value="1"/>
</dbReference>
<organism evidence="10">
    <name type="scientific">freshwater metagenome</name>
    <dbReference type="NCBI Taxonomy" id="449393"/>
    <lineage>
        <taxon>unclassified sequences</taxon>
        <taxon>metagenomes</taxon>
        <taxon>ecological metagenomes</taxon>
    </lineage>
</organism>
<evidence type="ECO:0000256" key="7">
    <source>
        <dbReference type="ARBA" id="ARBA00022840"/>
    </source>
</evidence>
<evidence type="ECO:0000256" key="4">
    <source>
        <dbReference type="ARBA" id="ARBA00022679"/>
    </source>
</evidence>
<evidence type="ECO:0000256" key="2">
    <source>
        <dbReference type="ARBA" id="ARBA00012438"/>
    </source>
</evidence>